<protein>
    <submittedName>
        <fullName evidence="1">Uncharacterized protein</fullName>
    </submittedName>
</protein>
<reference evidence="1 2" key="1">
    <citation type="submission" date="2016-02" db="EMBL/GenBank/DDBJ databases">
        <title>Complete Genome Sequences of Lactobacillus johnsonii Strain W1.</title>
        <authorList>
            <person name="Sun Y."/>
            <person name="Wu X."/>
        </authorList>
    </citation>
    <scope>NUCLEOTIDE SEQUENCE [LARGE SCALE GENOMIC DNA]</scope>
    <source>
        <strain evidence="1 2">W1</strain>
    </source>
</reference>
<dbReference type="AlphaFoldDB" id="A0A9X0LYG7"/>
<dbReference type="EMBL" id="LSNG01000006">
    <property type="protein sequence ID" value="KXN76789.1"/>
    <property type="molecule type" value="Genomic_DNA"/>
</dbReference>
<accession>A0A9X0LYG7</accession>
<evidence type="ECO:0000313" key="1">
    <source>
        <dbReference type="EMBL" id="KXN76789.1"/>
    </source>
</evidence>
<dbReference type="RefSeq" id="WP_061399980.1">
    <property type="nucleotide sequence ID" value="NZ_LSNG01000006.1"/>
</dbReference>
<sequence length="265" mass="31054">MNQIIVPIITVHRICQRIASYLNKDVVIDLLNAYISQYHLDIAKIDSNDERYDWEVLCDTINDFPDANKLDFIGQILDAGYITIEDDFNFINEFVMKYNYIEVQEKLFEQLAAFTSDAVTAQEIFAERLKINHPESLKCWKNSIEMLKGRYYSEAGNDIRKSFEFLLCDILCNKKSLENQIKAPEHDFMRSEVGKYLKEKGINKQNVSFIVHLTSAVLYISNEKFKHGEPTGLTESDIRFYMNETFLIMQRFLDIEEENLPLLKK</sequence>
<evidence type="ECO:0000313" key="2">
    <source>
        <dbReference type="Proteomes" id="UP000070346"/>
    </source>
</evidence>
<gene>
    <name evidence="1" type="ORF">AYJ53_00940</name>
</gene>
<dbReference type="Proteomes" id="UP000070346">
    <property type="component" value="Unassembled WGS sequence"/>
</dbReference>
<dbReference type="OrthoDB" id="5149141at2"/>
<organism evidence="1 2">
    <name type="scientific">Lactobacillus johnsonii</name>
    <dbReference type="NCBI Taxonomy" id="33959"/>
    <lineage>
        <taxon>Bacteria</taxon>
        <taxon>Bacillati</taxon>
        <taxon>Bacillota</taxon>
        <taxon>Bacilli</taxon>
        <taxon>Lactobacillales</taxon>
        <taxon>Lactobacillaceae</taxon>
        <taxon>Lactobacillus</taxon>
    </lineage>
</organism>
<comment type="caution">
    <text evidence="1">The sequence shown here is derived from an EMBL/GenBank/DDBJ whole genome shotgun (WGS) entry which is preliminary data.</text>
</comment>
<proteinExistence type="predicted"/>
<name>A0A9X0LYG7_LACJH</name>